<accession>A0A086XU62</accession>
<dbReference type="InterPro" id="IPR049221">
    <property type="entry name" value="DUF6869"/>
</dbReference>
<evidence type="ECO:0000313" key="2">
    <source>
        <dbReference type="EMBL" id="KFI25562.1"/>
    </source>
</evidence>
<dbReference type="AlphaFoldDB" id="A0A086XU62"/>
<dbReference type="RefSeq" id="WP_051909917.1">
    <property type="nucleotide sequence ID" value="NZ_JFZB01000022.1"/>
</dbReference>
<organism evidence="2 3">
    <name type="scientific">Paenirhodobacter enshiensis</name>
    <dbReference type="NCBI Taxonomy" id="1105367"/>
    <lineage>
        <taxon>Bacteria</taxon>
        <taxon>Pseudomonadati</taxon>
        <taxon>Pseudomonadota</taxon>
        <taxon>Alphaproteobacteria</taxon>
        <taxon>Rhodobacterales</taxon>
        <taxon>Rhodobacter group</taxon>
        <taxon>Paenirhodobacter</taxon>
    </lineage>
</organism>
<dbReference type="eggNOG" id="ENOG5033BNE">
    <property type="taxonomic scope" value="Bacteria"/>
</dbReference>
<protein>
    <recommendedName>
        <fullName evidence="1">DUF6869 domain-containing protein</fullName>
    </recommendedName>
</protein>
<dbReference type="Proteomes" id="UP000028824">
    <property type="component" value="Unassembled WGS sequence"/>
</dbReference>
<dbReference type="OrthoDB" id="8481323at2"/>
<dbReference type="Pfam" id="PF21746">
    <property type="entry name" value="DUF6869"/>
    <property type="match status" value="1"/>
</dbReference>
<proteinExistence type="predicted"/>
<name>A0A086XU62_9RHOB</name>
<sequence length="160" mass="17335">MTTSHTTPLPPDLVTRLCEAAGAPEDVHSVEALADLWLAEHLSDDGDPEEASWSDLCVFELDAHPEVLLAFCLRALRKASNAWQVGLLAAGPLEELICTHGADVIDRIEDQARRSARVRHALTGIWSQNIEDENLRARIEAARSEAMEAGLDTGAPLPPA</sequence>
<gene>
    <name evidence="2" type="ORF">CG50_05075</name>
</gene>
<evidence type="ECO:0000313" key="3">
    <source>
        <dbReference type="Proteomes" id="UP000028824"/>
    </source>
</evidence>
<comment type="caution">
    <text evidence="2">The sequence shown here is derived from an EMBL/GenBank/DDBJ whole genome shotgun (WGS) entry which is preliminary data.</text>
</comment>
<reference evidence="2 3" key="1">
    <citation type="submission" date="2014-03" db="EMBL/GenBank/DDBJ databases">
        <title>Genome of Paenirhodobacter enshiensis DW2-9.</title>
        <authorList>
            <person name="Wang D."/>
            <person name="Wang G."/>
        </authorList>
    </citation>
    <scope>NUCLEOTIDE SEQUENCE [LARGE SCALE GENOMIC DNA]</scope>
    <source>
        <strain evidence="2 3">DW2-9</strain>
    </source>
</reference>
<evidence type="ECO:0000259" key="1">
    <source>
        <dbReference type="Pfam" id="PF21746"/>
    </source>
</evidence>
<dbReference type="EMBL" id="JFZB01000022">
    <property type="protein sequence ID" value="KFI25562.1"/>
    <property type="molecule type" value="Genomic_DNA"/>
</dbReference>
<keyword evidence="3" id="KW-1185">Reference proteome</keyword>
<feature type="domain" description="DUF6869" evidence="1">
    <location>
        <begin position="43"/>
        <end position="146"/>
    </location>
</feature>